<comment type="caution">
    <text evidence="2">The sequence shown here is derived from an EMBL/GenBank/DDBJ whole genome shotgun (WGS) entry which is preliminary data.</text>
</comment>
<dbReference type="EMBL" id="JBHSGF010000004">
    <property type="protein sequence ID" value="MFC4554891.1"/>
    <property type="molecule type" value="Genomic_DNA"/>
</dbReference>
<keyword evidence="3" id="KW-1185">Reference proteome</keyword>
<evidence type="ECO:0000259" key="1">
    <source>
        <dbReference type="SMART" id="SM00829"/>
    </source>
</evidence>
<dbReference type="RefSeq" id="WP_122823907.1">
    <property type="nucleotide sequence ID" value="NZ_CP033325.1"/>
</dbReference>
<dbReference type="InterPro" id="IPR036291">
    <property type="entry name" value="NAD(P)-bd_dom_sf"/>
</dbReference>
<dbReference type="PANTHER" id="PTHR11695:SF294">
    <property type="entry name" value="RETICULON-4-INTERACTING PROTEIN 1, MITOCHONDRIAL"/>
    <property type="match status" value="1"/>
</dbReference>
<dbReference type="SUPFAM" id="SSF50129">
    <property type="entry name" value="GroES-like"/>
    <property type="match status" value="1"/>
</dbReference>
<sequence length="365" mass="38737">MTTVNITPASPFPKRGRPFEWKPVHYGPTMRAIVQSGYGSVDRLNLSDVPRPEPAEDEVLVRVRAASVHPDVWHVVAGRPVVLRLMGSGIRRPHERVPGTDVAGVVESVGSAVTRFKPGDAVFGETVRGVQWSNGGAFAEYATAPEEGVALKPSGVSFEEAAAVPTAGLIALNNLPQHRVPSGSRVLVNGAAGGVGAIAVQLAKAYGAQVTGVDHASKLALVRSLGADRVIDYTSEDFTRSGEQWNLIFDVPGNHSFGAIRRALHPRGSYVLIGHDAFGAIGHRWLGSIPRLLGLVARSAVSPQLRGGSFASSDKRQSLGTLAGLMETGQVRVVLDSIFSLDQVPEAMRHLMSGQPLGRVVVRID</sequence>
<dbReference type="Gene3D" id="3.90.180.10">
    <property type="entry name" value="Medium-chain alcohol dehydrogenases, catalytic domain"/>
    <property type="match status" value="1"/>
</dbReference>
<dbReference type="PANTHER" id="PTHR11695">
    <property type="entry name" value="ALCOHOL DEHYDROGENASE RELATED"/>
    <property type="match status" value="1"/>
</dbReference>
<dbReference type="Pfam" id="PF08240">
    <property type="entry name" value="ADH_N"/>
    <property type="match status" value="1"/>
</dbReference>
<dbReference type="CDD" id="cd08267">
    <property type="entry name" value="MDR1"/>
    <property type="match status" value="1"/>
</dbReference>
<proteinExistence type="predicted"/>
<accession>A0ABV9D8G0</accession>
<name>A0ABV9D8G0_9MICO</name>
<feature type="domain" description="Enoyl reductase (ER)" evidence="1">
    <location>
        <begin position="39"/>
        <end position="362"/>
    </location>
</feature>
<evidence type="ECO:0000313" key="3">
    <source>
        <dbReference type="Proteomes" id="UP001595955"/>
    </source>
</evidence>
<dbReference type="InterPro" id="IPR013154">
    <property type="entry name" value="ADH-like_N"/>
</dbReference>
<dbReference type="Proteomes" id="UP001595955">
    <property type="component" value="Unassembled WGS sequence"/>
</dbReference>
<dbReference type="InterPro" id="IPR011032">
    <property type="entry name" value="GroES-like_sf"/>
</dbReference>
<reference evidence="3" key="1">
    <citation type="journal article" date="2019" name="Int. J. Syst. Evol. Microbiol.">
        <title>The Global Catalogue of Microorganisms (GCM) 10K type strain sequencing project: providing services to taxonomists for standard genome sequencing and annotation.</title>
        <authorList>
            <consortium name="The Broad Institute Genomics Platform"/>
            <consortium name="The Broad Institute Genome Sequencing Center for Infectious Disease"/>
            <person name="Wu L."/>
            <person name="Ma J."/>
        </authorList>
    </citation>
    <scope>NUCLEOTIDE SEQUENCE [LARGE SCALE GENOMIC DNA]</scope>
    <source>
        <strain evidence="3">JCM 3369</strain>
    </source>
</reference>
<protein>
    <submittedName>
        <fullName evidence="2">NAD(P)-dependent alcohol dehydrogenase</fullName>
    </submittedName>
</protein>
<gene>
    <name evidence="2" type="ORF">ACFO3F_06505</name>
</gene>
<dbReference type="SUPFAM" id="SSF51735">
    <property type="entry name" value="NAD(P)-binding Rossmann-fold domains"/>
    <property type="match status" value="1"/>
</dbReference>
<dbReference type="Pfam" id="PF13602">
    <property type="entry name" value="ADH_zinc_N_2"/>
    <property type="match status" value="1"/>
</dbReference>
<dbReference type="SMART" id="SM00829">
    <property type="entry name" value="PKS_ER"/>
    <property type="match status" value="1"/>
</dbReference>
<organism evidence="2 3">
    <name type="scientific">Georgenia faecalis</name>
    <dbReference type="NCBI Taxonomy" id="2483799"/>
    <lineage>
        <taxon>Bacteria</taxon>
        <taxon>Bacillati</taxon>
        <taxon>Actinomycetota</taxon>
        <taxon>Actinomycetes</taxon>
        <taxon>Micrococcales</taxon>
        <taxon>Bogoriellaceae</taxon>
        <taxon>Georgenia</taxon>
    </lineage>
</organism>
<dbReference type="Gene3D" id="3.40.50.720">
    <property type="entry name" value="NAD(P)-binding Rossmann-like Domain"/>
    <property type="match status" value="1"/>
</dbReference>
<dbReference type="InterPro" id="IPR050700">
    <property type="entry name" value="YIM1/Zinc_Alcohol_DH_Fams"/>
</dbReference>
<dbReference type="InterPro" id="IPR020843">
    <property type="entry name" value="ER"/>
</dbReference>
<evidence type="ECO:0000313" key="2">
    <source>
        <dbReference type="EMBL" id="MFC4554891.1"/>
    </source>
</evidence>